<accession>A0ABM1SWM1</accession>
<dbReference type="GeneID" id="106464584"/>
<evidence type="ECO:0000256" key="2">
    <source>
        <dbReference type="SAM" id="MobiDB-lite"/>
    </source>
</evidence>
<dbReference type="PANTHER" id="PTHR10380">
    <property type="entry name" value="CUTICLE PROTEIN"/>
    <property type="match status" value="1"/>
</dbReference>
<gene>
    <name evidence="5" type="primary">LOC106464584</name>
</gene>
<feature type="signal peptide" evidence="3">
    <location>
        <begin position="1"/>
        <end position="17"/>
    </location>
</feature>
<feature type="region of interest" description="Disordered" evidence="2">
    <location>
        <begin position="37"/>
        <end position="61"/>
    </location>
</feature>
<keyword evidence="4" id="KW-1185">Reference proteome</keyword>
<evidence type="ECO:0000256" key="3">
    <source>
        <dbReference type="SAM" id="SignalP"/>
    </source>
</evidence>
<dbReference type="Pfam" id="PF00379">
    <property type="entry name" value="Chitin_bind_4"/>
    <property type="match status" value="1"/>
</dbReference>
<keyword evidence="3" id="KW-0732">Signal</keyword>
<dbReference type="RefSeq" id="XP_022248027.1">
    <property type="nucleotide sequence ID" value="XM_022392319.1"/>
</dbReference>
<evidence type="ECO:0000313" key="4">
    <source>
        <dbReference type="Proteomes" id="UP000694941"/>
    </source>
</evidence>
<dbReference type="PROSITE" id="PS51155">
    <property type="entry name" value="CHIT_BIND_RR_2"/>
    <property type="match status" value="1"/>
</dbReference>
<name>A0ABM1SWM1_LIMPO</name>
<protein>
    <submittedName>
        <fullName evidence="5">Adult-specific rigid cuticular protein 15.7-like</fullName>
    </submittedName>
</protein>
<dbReference type="PRINTS" id="PR00947">
    <property type="entry name" value="CUTICLE"/>
</dbReference>
<feature type="chain" id="PRO_5045514724" evidence="3">
    <location>
        <begin position="18"/>
        <end position="177"/>
    </location>
</feature>
<dbReference type="Proteomes" id="UP000694941">
    <property type="component" value="Unplaced"/>
</dbReference>
<organism evidence="4 5">
    <name type="scientific">Limulus polyphemus</name>
    <name type="common">Atlantic horseshoe crab</name>
    <dbReference type="NCBI Taxonomy" id="6850"/>
    <lineage>
        <taxon>Eukaryota</taxon>
        <taxon>Metazoa</taxon>
        <taxon>Ecdysozoa</taxon>
        <taxon>Arthropoda</taxon>
        <taxon>Chelicerata</taxon>
        <taxon>Merostomata</taxon>
        <taxon>Xiphosura</taxon>
        <taxon>Limulidae</taxon>
        <taxon>Limulus</taxon>
    </lineage>
</organism>
<proteinExistence type="predicted"/>
<evidence type="ECO:0000313" key="5">
    <source>
        <dbReference type="RefSeq" id="XP_022248027.1"/>
    </source>
</evidence>
<dbReference type="InterPro" id="IPR000618">
    <property type="entry name" value="Insect_cuticle"/>
</dbReference>
<sequence length="177" mass="20126">MLQKVLLLSLVIISTEAKIYRPYQEVAQPQPYDFGYEINDKKSGSNQFRKEQSDSHGGVRGSYGYTDASGIYRQVDYIADHNGYRAVVKTNEPGTSNQDSAGVKVLKEPTPPLHHLVPTAAKPQIYPSPNYRALNPIHAGHNPHYGYNSLEYGHPNNYHPPLNSRFIYPYYGYQNYY</sequence>
<feature type="compositionally biased region" description="Basic and acidic residues" evidence="2">
    <location>
        <begin position="38"/>
        <end position="54"/>
    </location>
</feature>
<reference evidence="5" key="1">
    <citation type="submission" date="2025-08" db="UniProtKB">
        <authorList>
            <consortium name="RefSeq"/>
        </authorList>
    </citation>
    <scope>IDENTIFICATION</scope>
    <source>
        <tissue evidence="5">Muscle</tissue>
    </source>
</reference>
<dbReference type="InterPro" id="IPR050468">
    <property type="entry name" value="Cuticle_Struct_Prot"/>
</dbReference>
<dbReference type="PANTHER" id="PTHR10380:SF235">
    <property type="entry name" value="CUTICULAR PROTEIN 73D, ISOFORM B"/>
    <property type="match status" value="1"/>
</dbReference>
<keyword evidence="1" id="KW-0193">Cuticle</keyword>
<evidence type="ECO:0000256" key="1">
    <source>
        <dbReference type="PROSITE-ProRule" id="PRU00497"/>
    </source>
</evidence>